<dbReference type="AlphaFoldDB" id="A0A1I7WDS0"/>
<organism evidence="2 3">
    <name type="scientific">Heterorhabditis bacteriophora</name>
    <name type="common">Entomopathogenic nematode worm</name>
    <dbReference type="NCBI Taxonomy" id="37862"/>
    <lineage>
        <taxon>Eukaryota</taxon>
        <taxon>Metazoa</taxon>
        <taxon>Ecdysozoa</taxon>
        <taxon>Nematoda</taxon>
        <taxon>Chromadorea</taxon>
        <taxon>Rhabditida</taxon>
        <taxon>Rhabditina</taxon>
        <taxon>Rhabditomorpha</taxon>
        <taxon>Strongyloidea</taxon>
        <taxon>Heterorhabditidae</taxon>
        <taxon>Heterorhabditis</taxon>
    </lineage>
</organism>
<sequence length="311" mass="35154">MNRFQGVRSLTREENSSSVSKRRYRVRMPTQRATISMSALENINSIPFRYPREKKLLPLDDTSILGSTDPHSTTVHSSRIELKYLLLPPRSLQPGLRPKPSTQPPRPSYSLRPGPVTAGYRSFAQAPSIFRVSCYTLLSGYRLPWPPSCCLYQPTPFMGSHERKVRHLNPAFGSSHSASSAYQKWPTWSTRSCQQFNKETETSYPLKVEIVSPPSPLIIRFTGYNHAPLLQLSWGKLRREPSFAPIPKSIDRFARQNRYGLPPEFPLASSCSSIVHHLSGRKLYALPLPICKQTRQGHGAPLRRADPMSTG</sequence>
<evidence type="ECO:0000256" key="1">
    <source>
        <dbReference type="SAM" id="MobiDB-lite"/>
    </source>
</evidence>
<dbReference type="WBParaSite" id="Hba_03037">
    <property type="protein sequence ID" value="Hba_03037"/>
    <property type="gene ID" value="Hba_03037"/>
</dbReference>
<keyword evidence="2" id="KW-1185">Reference proteome</keyword>
<proteinExistence type="predicted"/>
<feature type="region of interest" description="Disordered" evidence="1">
    <location>
        <begin position="1"/>
        <end position="24"/>
    </location>
</feature>
<dbReference type="Proteomes" id="UP000095283">
    <property type="component" value="Unplaced"/>
</dbReference>
<reference evidence="3" key="1">
    <citation type="submission" date="2016-11" db="UniProtKB">
        <authorList>
            <consortium name="WormBaseParasite"/>
        </authorList>
    </citation>
    <scope>IDENTIFICATION</scope>
</reference>
<evidence type="ECO:0000313" key="2">
    <source>
        <dbReference type="Proteomes" id="UP000095283"/>
    </source>
</evidence>
<feature type="region of interest" description="Disordered" evidence="1">
    <location>
        <begin position="91"/>
        <end position="113"/>
    </location>
</feature>
<accession>A0A1I7WDS0</accession>
<evidence type="ECO:0000313" key="3">
    <source>
        <dbReference type="WBParaSite" id="Hba_03037"/>
    </source>
</evidence>
<name>A0A1I7WDS0_HETBA</name>
<protein>
    <submittedName>
        <fullName evidence="3">Uncharacterized protein</fullName>
    </submittedName>
</protein>